<dbReference type="EMBL" id="LHPG02000008">
    <property type="protein sequence ID" value="PRW56491.1"/>
    <property type="molecule type" value="Genomic_DNA"/>
</dbReference>
<proteinExistence type="predicted"/>
<evidence type="ECO:0000256" key="1">
    <source>
        <dbReference type="SAM" id="MobiDB-lite"/>
    </source>
</evidence>
<dbReference type="Proteomes" id="UP000239899">
    <property type="component" value="Unassembled WGS sequence"/>
</dbReference>
<evidence type="ECO:0000313" key="2">
    <source>
        <dbReference type="EMBL" id="PRW56491.1"/>
    </source>
</evidence>
<gene>
    <name evidence="2" type="ORF">C2E21_4797</name>
</gene>
<dbReference type="AlphaFoldDB" id="A0A2P6TR09"/>
<sequence length="72" mass="7233">MFIAKAAGVGGETHTEVADTIGFVPTADLEFCSTTSCGACGSASTGGEENDNSCQDSSDSVGHFDQLHSGLC</sequence>
<evidence type="ECO:0000313" key="3">
    <source>
        <dbReference type="Proteomes" id="UP000239899"/>
    </source>
</evidence>
<feature type="region of interest" description="Disordered" evidence="1">
    <location>
        <begin position="42"/>
        <end position="72"/>
    </location>
</feature>
<name>A0A2P6TR09_CHLSO</name>
<accession>A0A2P6TR09</accession>
<organism evidence="2 3">
    <name type="scientific">Chlorella sorokiniana</name>
    <name type="common">Freshwater green alga</name>
    <dbReference type="NCBI Taxonomy" id="3076"/>
    <lineage>
        <taxon>Eukaryota</taxon>
        <taxon>Viridiplantae</taxon>
        <taxon>Chlorophyta</taxon>
        <taxon>core chlorophytes</taxon>
        <taxon>Trebouxiophyceae</taxon>
        <taxon>Chlorellales</taxon>
        <taxon>Chlorellaceae</taxon>
        <taxon>Chlorella clade</taxon>
        <taxon>Chlorella</taxon>
    </lineage>
</organism>
<reference evidence="2 3" key="1">
    <citation type="journal article" date="2018" name="Plant J.">
        <title>Genome sequences of Chlorella sorokiniana UTEX 1602 and Micractinium conductrix SAG 241.80: implications to maltose excretion by a green alga.</title>
        <authorList>
            <person name="Arriola M.B."/>
            <person name="Velmurugan N."/>
            <person name="Zhang Y."/>
            <person name="Plunkett M.H."/>
            <person name="Hondzo H."/>
            <person name="Barney B.M."/>
        </authorList>
    </citation>
    <scope>NUCLEOTIDE SEQUENCE [LARGE SCALE GENOMIC DNA]</scope>
    <source>
        <strain evidence="3">UTEX 1602</strain>
    </source>
</reference>
<comment type="caution">
    <text evidence="2">The sequence shown here is derived from an EMBL/GenBank/DDBJ whole genome shotgun (WGS) entry which is preliminary data.</text>
</comment>
<protein>
    <submittedName>
        <fullName evidence="2">Uncharacterized protein</fullName>
    </submittedName>
</protein>
<keyword evidence="3" id="KW-1185">Reference proteome</keyword>